<reference evidence="1" key="1">
    <citation type="submission" date="2020-11" db="EMBL/GenBank/DDBJ databases">
        <authorList>
            <person name="Tran Van P."/>
        </authorList>
    </citation>
    <scope>NUCLEOTIDE SEQUENCE</scope>
</reference>
<gene>
    <name evidence="1" type="ORF">TCEB3V08_LOCUS9234</name>
</gene>
<dbReference type="AlphaFoldDB" id="A0A7R9D669"/>
<protein>
    <submittedName>
        <fullName evidence="1">Uncharacterized protein</fullName>
    </submittedName>
</protein>
<name>A0A7R9D669_TIMCR</name>
<dbReference type="EMBL" id="OC320343">
    <property type="protein sequence ID" value="CAD7407863.1"/>
    <property type="molecule type" value="Genomic_DNA"/>
</dbReference>
<organism evidence="1">
    <name type="scientific">Timema cristinae</name>
    <name type="common">Walking stick</name>
    <dbReference type="NCBI Taxonomy" id="61476"/>
    <lineage>
        <taxon>Eukaryota</taxon>
        <taxon>Metazoa</taxon>
        <taxon>Ecdysozoa</taxon>
        <taxon>Arthropoda</taxon>
        <taxon>Hexapoda</taxon>
        <taxon>Insecta</taxon>
        <taxon>Pterygota</taxon>
        <taxon>Neoptera</taxon>
        <taxon>Polyneoptera</taxon>
        <taxon>Phasmatodea</taxon>
        <taxon>Timematodea</taxon>
        <taxon>Timematoidea</taxon>
        <taxon>Timematidae</taxon>
        <taxon>Timema</taxon>
    </lineage>
</organism>
<evidence type="ECO:0000313" key="1">
    <source>
        <dbReference type="EMBL" id="CAD7407863.1"/>
    </source>
</evidence>
<sequence>MVGYFQEAHVEIVASNSGLDFSTHAHVFSCRLSVSITAANVFLLLRQLVGPTAASYWTLEAPDDVR</sequence>
<proteinExistence type="predicted"/>
<accession>A0A7R9D669</accession>